<protein>
    <submittedName>
        <fullName evidence="2">Uncharacterized protein</fullName>
    </submittedName>
</protein>
<evidence type="ECO:0000313" key="3">
    <source>
        <dbReference type="Proteomes" id="UP001576780"/>
    </source>
</evidence>
<reference evidence="2 3" key="1">
    <citation type="submission" date="2024-09" db="EMBL/GenBank/DDBJ databases">
        <title>Floridaenema gen nov. (Aerosakkonemataceae, Aerosakkonematales ord. nov., Cyanobacteria) from benthic tropical and subtropical fresh waters, with the description of four new species.</title>
        <authorList>
            <person name="Moretto J.A."/>
            <person name="Berthold D.E."/>
            <person name="Lefler F.W."/>
            <person name="Huang I.-S."/>
            <person name="Laughinghouse H. IV."/>
        </authorList>
    </citation>
    <scope>NUCLEOTIDE SEQUENCE [LARGE SCALE GENOMIC DNA]</scope>
    <source>
        <strain evidence="2 3">BLCC-F167</strain>
    </source>
</reference>
<accession>A0ABV4WLE8</accession>
<keyword evidence="1" id="KW-0812">Transmembrane</keyword>
<evidence type="ECO:0000256" key="1">
    <source>
        <dbReference type="SAM" id="Phobius"/>
    </source>
</evidence>
<keyword evidence="3" id="KW-1185">Reference proteome</keyword>
<gene>
    <name evidence="2" type="ORF">ACE1CA_15335</name>
</gene>
<dbReference type="RefSeq" id="WP_413278303.1">
    <property type="nucleotide sequence ID" value="NZ_JBHFNT010000127.1"/>
</dbReference>
<proteinExistence type="predicted"/>
<feature type="transmembrane region" description="Helical" evidence="1">
    <location>
        <begin position="53"/>
        <end position="76"/>
    </location>
</feature>
<keyword evidence="1" id="KW-0472">Membrane</keyword>
<evidence type="ECO:0000313" key="2">
    <source>
        <dbReference type="EMBL" id="MFB2835902.1"/>
    </source>
</evidence>
<organism evidence="2 3">
    <name type="scientific">Floridaenema evergladense BLCC-F167</name>
    <dbReference type="NCBI Taxonomy" id="3153639"/>
    <lineage>
        <taxon>Bacteria</taxon>
        <taxon>Bacillati</taxon>
        <taxon>Cyanobacteriota</taxon>
        <taxon>Cyanophyceae</taxon>
        <taxon>Oscillatoriophycideae</taxon>
        <taxon>Aerosakkonematales</taxon>
        <taxon>Aerosakkonemataceae</taxon>
        <taxon>Floridanema</taxon>
        <taxon>Floridanema evergladense</taxon>
    </lineage>
</organism>
<name>A0ABV4WLE8_9CYAN</name>
<dbReference type="EMBL" id="JBHFNT010000127">
    <property type="protein sequence ID" value="MFB2835902.1"/>
    <property type="molecule type" value="Genomic_DNA"/>
</dbReference>
<comment type="caution">
    <text evidence="2">The sequence shown here is derived from an EMBL/GenBank/DDBJ whole genome shotgun (WGS) entry which is preliminary data.</text>
</comment>
<dbReference type="Proteomes" id="UP001576780">
    <property type="component" value="Unassembled WGS sequence"/>
</dbReference>
<sequence>MVINLMQTMTSWLSVQVYGNDSLPMLVAKMPYWFLVLAVQVRDTNLWGQVQGAWNHFVQTGQIWALIIGIILGYFIKGFTTFG</sequence>
<keyword evidence="1" id="KW-1133">Transmembrane helix</keyword>